<dbReference type="Pfam" id="PF14464">
    <property type="entry name" value="Prok-JAB"/>
    <property type="match status" value="1"/>
</dbReference>
<dbReference type="Pfam" id="PF09436">
    <property type="entry name" value="DUF2016"/>
    <property type="match status" value="1"/>
</dbReference>
<evidence type="ECO:0000259" key="7">
    <source>
        <dbReference type="Pfam" id="PF14464"/>
    </source>
</evidence>
<evidence type="ECO:0000256" key="5">
    <source>
        <dbReference type="ARBA" id="ARBA00023049"/>
    </source>
</evidence>
<reference evidence="8 9" key="1">
    <citation type="journal article" date="2005" name="Arch. Microbiol.">
        <title>The genome sequence of an anaerobic aromatic-degrading denitrifying bacterium, strain EbN1.</title>
        <authorList>
            <person name="Rabus R."/>
            <person name="Kube M."/>
            <person name="Heider J."/>
            <person name="Beck A."/>
            <person name="Heitmann K."/>
            <person name="Widdel F."/>
            <person name="Reinhardt R."/>
        </authorList>
    </citation>
    <scope>NUCLEOTIDE SEQUENCE [LARGE SCALE GENOMIC DNA]</scope>
    <source>
        <strain evidence="8 9">EbN1</strain>
        <plasmid evidence="9">Plasmid pAzo1</plasmid>
    </source>
</reference>
<keyword evidence="4" id="KW-0862">Zinc</keyword>
<dbReference type="GO" id="GO:0008237">
    <property type="term" value="F:metallopeptidase activity"/>
    <property type="evidence" value="ECO:0007669"/>
    <property type="project" value="UniProtKB-KW"/>
</dbReference>
<feature type="domain" description="JAB" evidence="7">
    <location>
        <begin position="82"/>
        <end position="183"/>
    </location>
</feature>
<dbReference type="HOGENOM" id="CLU_089247_0_0_4"/>
<proteinExistence type="predicted"/>
<geneLocation type="plasmid" evidence="9">
    <name>pAzo1</name>
</geneLocation>
<keyword evidence="9" id="KW-1185">Reference proteome</keyword>
<dbReference type="GO" id="GO:0006508">
    <property type="term" value="P:proteolysis"/>
    <property type="evidence" value="ECO:0007669"/>
    <property type="project" value="UniProtKB-KW"/>
</dbReference>
<name>Q5NXB5_AROAE</name>
<dbReference type="RefSeq" id="WP_011254878.1">
    <property type="nucleotide sequence ID" value="NC_006823.1"/>
</dbReference>
<dbReference type="NCBIfam" id="TIGR03735">
    <property type="entry name" value="PRTRC_A"/>
    <property type="match status" value="1"/>
</dbReference>
<evidence type="ECO:0000256" key="2">
    <source>
        <dbReference type="ARBA" id="ARBA00022723"/>
    </source>
</evidence>
<dbReference type="GO" id="GO:0046872">
    <property type="term" value="F:metal ion binding"/>
    <property type="evidence" value="ECO:0007669"/>
    <property type="project" value="UniProtKB-KW"/>
</dbReference>
<gene>
    <name evidence="8" type="ORF">p1B74</name>
</gene>
<evidence type="ECO:0008006" key="10">
    <source>
        <dbReference type="Google" id="ProtNLM"/>
    </source>
</evidence>
<evidence type="ECO:0000313" key="9">
    <source>
        <dbReference type="Proteomes" id="UP000006552"/>
    </source>
</evidence>
<dbReference type="EMBL" id="CR555307">
    <property type="protein sequence ID" value="CAI10299.1"/>
    <property type="molecule type" value="Genomic_DNA"/>
</dbReference>
<organism evidence="8 9">
    <name type="scientific">Aromatoleum aromaticum (strain DSM 19018 / LMG 30748 / EbN1)</name>
    <name type="common">Azoarcus sp. (strain EbN1)</name>
    <dbReference type="NCBI Taxonomy" id="76114"/>
    <lineage>
        <taxon>Bacteria</taxon>
        <taxon>Pseudomonadati</taxon>
        <taxon>Pseudomonadota</taxon>
        <taxon>Betaproteobacteria</taxon>
        <taxon>Rhodocyclales</taxon>
        <taxon>Rhodocyclaceae</taxon>
        <taxon>Aromatoleum</taxon>
    </lineage>
</organism>
<dbReference type="Proteomes" id="UP000006552">
    <property type="component" value="Plasmid 1"/>
</dbReference>
<keyword evidence="5" id="KW-0482">Metalloprotease</keyword>
<keyword evidence="8" id="KW-0614">Plasmid</keyword>
<keyword evidence="1" id="KW-0645">Protease</keyword>
<dbReference type="AlphaFoldDB" id="Q5NXB5"/>
<keyword evidence="3" id="KW-0378">Hydrolase</keyword>
<keyword evidence="2" id="KW-0479">Metal-binding</keyword>
<dbReference type="KEGG" id="eba:p1B74"/>
<evidence type="ECO:0000313" key="8">
    <source>
        <dbReference type="EMBL" id="CAI10299.1"/>
    </source>
</evidence>
<sequence>MDPRDMALQALTPTVMVPRFGCFEPLSQPGHRFLVGQNGEWLEVRRAWMYARVQLTQPSPVVKPYGVVTACLEWLCPPIPLSLFERFAGIARESCPLEAAGWITWNEVSNQFAFREVGVREASASRIHFDRPRLDESEHLVVDLHSHGASSAFFSGTDDFDDRGEVKLSIVLGRCDQRVVTAQRFCLMGMFVPMQLASAVDGLTFEPVPVERTRSMVDALV</sequence>
<accession>Q5NXB5</accession>
<evidence type="ECO:0000256" key="1">
    <source>
        <dbReference type="ARBA" id="ARBA00022670"/>
    </source>
</evidence>
<dbReference type="InterPro" id="IPR018560">
    <property type="entry name" value="DUF2016"/>
</dbReference>
<evidence type="ECO:0000256" key="4">
    <source>
        <dbReference type="ARBA" id="ARBA00022833"/>
    </source>
</evidence>
<dbReference type="InterPro" id="IPR022499">
    <property type="entry name" value="PRTRC_protein-A"/>
</dbReference>
<dbReference type="InterPro" id="IPR028090">
    <property type="entry name" value="JAB_dom_prok"/>
</dbReference>
<evidence type="ECO:0000256" key="3">
    <source>
        <dbReference type="ARBA" id="ARBA00022801"/>
    </source>
</evidence>
<protein>
    <recommendedName>
        <fullName evidence="10">PRTRC system protein A</fullName>
    </recommendedName>
</protein>
<dbReference type="OrthoDB" id="8558084at2"/>
<feature type="domain" description="DUF2016" evidence="6">
    <location>
        <begin position="2"/>
        <end position="74"/>
    </location>
</feature>
<evidence type="ECO:0000259" key="6">
    <source>
        <dbReference type="Pfam" id="PF09436"/>
    </source>
</evidence>